<keyword evidence="8" id="KW-1185">Reference proteome</keyword>
<evidence type="ECO:0000259" key="5">
    <source>
        <dbReference type="Pfam" id="PF07660"/>
    </source>
</evidence>
<dbReference type="NCBIfam" id="TIGR04056">
    <property type="entry name" value="OMP_RagA_SusC"/>
    <property type="match status" value="1"/>
</dbReference>
<dbReference type="STRING" id="29529.SAMN04488122_4978"/>
<evidence type="ECO:0000256" key="2">
    <source>
        <dbReference type="ARBA" id="ARBA00023136"/>
    </source>
</evidence>
<dbReference type="NCBIfam" id="TIGR04057">
    <property type="entry name" value="SusC_RagA_signa"/>
    <property type="match status" value="1"/>
</dbReference>
<comment type="subcellular location">
    <subcellularLocation>
        <location evidence="4">Cell outer membrane</location>
        <topology evidence="4">Multi-pass membrane protein</topology>
    </subcellularLocation>
</comment>
<dbReference type="InterPro" id="IPR023996">
    <property type="entry name" value="TonB-dep_OMP_SusC/RagA"/>
</dbReference>
<evidence type="ECO:0000256" key="1">
    <source>
        <dbReference type="ARBA" id="ARBA00022448"/>
    </source>
</evidence>
<dbReference type="Gene3D" id="2.170.130.10">
    <property type="entry name" value="TonB-dependent receptor, plug domain"/>
    <property type="match status" value="1"/>
</dbReference>
<sequence>MLFRHAGKHPGTSVFAQMLKVMKLAAFLLLVLAMQVSATGYSQKLTLNMRNVTLSKVFREIRKQTGYTFFYNTEMLEQTDKVSLAVVQADLEDVLSKCLLNKKLNYSIVDNTIILSVKANEQANEAPRPVVNISVFGKITDATTGEPLSGASVKLKGTTKGTSTDAKGSYTLQLPENGGVLVVSFIGYEPVEKAVSQAGALDIALKPKAVQTEELVVVGYGTQKRKDVTGAVSSVRVSNISANVSKNISSAIQGRVPGVAVEAASGAPGAGMVVTIRGMSTLGNNAPLYIVDGVFVDNIDGVSPNDVESIEVLKDAATASIYGSRAANGVVIVTTKGGRKETAPKLEVDTWFGVQSVPKRMSLLNGEQWTNLMSANMSGIPKYAGISTNWQDAIFRQAFLTRTNVNFSGGSQNFTYNLSGGYLKENGTIINTNYSAANFRVKTEYNKGRIRVGETVIIKRGNTRNNPGGGDAVHSIVGSALMMPATVPVYDPTQPLGGYGRRPTFMKNLSNPVARLENVENTSKDLSLLANAFVEVKLIEGLKYKFNVGLTQVQSNTRIFSGSFDDGNSANPLPDLQQGTNTANSWLAENTLNYSRKLGKHNIDALVGYTAQKNMYTTLSASRDDLPIGTTTLGAGLATSQKNDGSANTSAIVSRFGRIMYSYDSRYLFSASVRRDGSSRFATGFQYGSFPSFSAGWNLHNEHFFSGLTNAVNTLKLRGSWGILGNQEVGNYLTQNSISNGLNYVQGGALWPGAIASGYASPLNLSWEETKIINLGVDAGFLNNKLFVIFDVFNKKTNGVLLNVPFPLSAGKTGSPTLNAGVIENKGYEISLEYTDRKGDLNYRLGFNLAHVSNKMTSIDIGSGRQEFGGISRAKVGYPIGAFFLIKTDGIFNSKEEVAAHSKDGKLIQPNAQPGDIRYVDANNDGIIDNQDEQNLGSPFPKLNLGLSANLSWRGFDMSLFLEAVTGNKIYNARRKWMDKMNEVTNFSTDVLNAWTPENHSGFPRFTLSDPNNNNRDNSDRWLEDGSYLRFKRLEIGYNIPKSLMNKWGIDKVRVFASGENLFTITKYKGYNPDIGGAVQTSGTAPSAGTTLSRGMDNSWDVYPLSRTFLLGLNLTF</sequence>
<dbReference type="Proteomes" id="UP000199310">
    <property type="component" value="Unassembled WGS sequence"/>
</dbReference>
<keyword evidence="1 4" id="KW-0813">Transport</keyword>
<dbReference type="Gene3D" id="2.60.40.1120">
    <property type="entry name" value="Carboxypeptidase-like, regulatory domain"/>
    <property type="match status" value="1"/>
</dbReference>
<dbReference type="SUPFAM" id="SSF56935">
    <property type="entry name" value="Porins"/>
    <property type="match status" value="1"/>
</dbReference>
<keyword evidence="4" id="KW-0812">Transmembrane</keyword>
<evidence type="ECO:0000313" key="8">
    <source>
        <dbReference type="Proteomes" id="UP000199310"/>
    </source>
</evidence>
<organism evidence="7 8">
    <name type="scientific">Chitinophaga arvensicola</name>
    <dbReference type="NCBI Taxonomy" id="29529"/>
    <lineage>
        <taxon>Bacteria</taxon>
        <taxon>Pseudomonadati</taxon>
        <taxon>Bacteroidota</taxon>
        <taxon>Chitinophagia</taxon>
        <taxon>Chitinophagales</taxon>
        <taxon>Chitinophagaceae</taxon>
        <taxon>Chitinophaga</taxon>
    </lineage>
</organism>
<comment type="similarity">
    <text evidence="4">Belongs to the TonB-dependent receptor family.</text>
</comment>
<dbReference type="GO" id="GO:0009279">
    <property type="term" value="C:cell outer membrane"/>
    <property type="evidence" value="ECO:0007669"/>
    <property type="project" value="UniProtKB-SubCell"/>
</dbReference>
<gene>
    <name evidence="7" type="ORF">SAMN04488122_4978</name>
</gene>
<keyword evidence="2 4" id="KW-0472">Membrane</keyword>
<proteinExistence type="inferred from homology"/>
<dbReference type="SUPFAM" id="SSF49464">
    <property type="entry name" value="Carboxypeptidase regulatory domain-like"/>
    <property type="match status" value="1"/>
</dbReference>
<evidence type="ECO:0000256" key="4">
    <source>
        <dbReference type="PROSITE-ProRule" id="PRU01360"/>
    </source>
</evidence>
<dbReference type="Pfam" id="PF07660">
    <property type="entry name" value="STN"/>
    <property type="match status" value="1"/>
</dbReference>
<keyword evidence="3 4" id="KW-0998">Cell outer membrane</keyword>
<dbReference type="Pfam" id="PF07715">
    <property type="entry name" value="Plug"/>
    <property type="match status" value="1"/>
</dbReference>
<evidence type="ECO:0000259" key="6">
    <source>
        <dbReference type="Pfam" id="PF07715"/>
    </source>
</evidence>
<protein>
    <submittedName>
        <fullName evidence="7">TonB-linked outer membrane protein, SusC/RagA family</fullName>
    </submittedName>
</protein>
<dbReference type="InterPro" id="IPR012910">
    <property type="entry name" value="Plug_dom"/>
</dbReference>
<dbReference type="InterPro" id="IPR037066">
    <property type="entry name" value="Plug_dom_sf"/>
</dbReference>
<dbReference type="PROSITE" id="PS52016">
    <property type="entry name" value="TONB_DEPENDENT_REC_3"/>
    <property type="match status" value="1"/>
</dbReference>
<dbReference type="Pfam" id="PF13715">
    <property type="entry name" value="CarbopepD_reg_2"/>
    <property type="match status" value="1"/>
</dbReference>
<feature type="domain" description="Secretin/TonB short N-terminal" evidence="5">
    <location>
        <begin position="67"/>
        <end position="117"/>
    </location>
</feature>
<dbReference type="InterPro" id="IPR023997">
    <property type="entry name" value="TonB-dep_OMP_SusC/RagA_CS"/>
</dbReference>
<name>A0A1I0S8X8_9BACT</name>
<dbReference type="InterPro" id="IPR039426">
    <property type="entry name" value="TonB-dep_rcpt-like"/>
</dbReference>
<evidence type="ECO:0000313" key="7">
    <source>
        <dbReference type="EMBL" id="SEW52619.1"/>
    </source>
</evidence>
<evidence type="ECO:0000256" key="3">
    <source>
        <dbReference type="ARBA" id="ARBA00023237"/>
    </source>
</evidence>
<dbReference type="OrthoDB" id="9768177at2"/>
<accession>A0A1I0S8X8</accession>
<dbReference type="AlphaFoldDB" id="A0A1I0S8X8"/>
<feature type="domain" description="TonB-dependent receptor plug" evidence="6">
    <location>
        <begin position="225"/>
        <end position="330"/>
    </location>
</feature>
<dbReference type="InterPro" id="IPR008969">
    <property type="entry name" value="CarboxyPept-like_regulatory"/>
</dbReference>
<dbReference type="EMBL" id="FOJG01000002">
    <property type="protein sequence ID" value="SEW52619.1"/>
    <property type="molecule type" value="Genomic_DNA"/>
</dbReference>
<dbReference type="InterPro" id="IPR011662">
    <property type="entry name" value="Secretin/TonB_short_N"/>
</dbReference>
<keyword evidence="4" id="KW-1134">Transmembrane beta strand</keyword>
<reference evidence="8" key="1">
    <citation type="submission" date="2016-10" db="EMBL/GenBank/DDBJ databases">
        <authorList>
            <person name="Varghese N."/>
            <person name="Submissions S."/>
        </authorList>
    </citation>
    <scope>NUCLEOTIDE SEQUENCE [LARGE SCALE GENOMIC DNA]</scope>
    <source>
        <strain evidence="8">DSM 3695</strain>
    </source>
</reference>